<protein>
    <submittedName>
        <fullName evidence="2">Uncharacterized protein</fullName>
    </submittedName>
</protein>
<proteinExistence type="predicted"/>
<accession>A0A7J6VG75</accession>
<reference evidence="2 3" key="1">
    <citation type="submission" date="2020-06" db="EMBL/GenBank/DDBJ databases">
        <title>Transcriptomic and genomic resources for Thalictrum thalictroides and T. hernandezii: Facilitating candidate gene discovery in an emerging model plant lineage.</title>
        <authorList>
            <person name="Arias T."/>
            <person name="Riano-Pachon D.M."/>
            <person name="Di Stilio V.S."/>
        </authorList>
    </citation>
    <scope>NUCLEOTIDE SEQUENCE [LARGE SCALE GENOMIC DNA]</scope>
    <source>
        <strain evidence="3">cv. WT478/WT964</strain>
        <tissue evidence="2">Leaves</tissue>
    </source>
</reference>
<sequence>MKEGTTDEDEVEDYKPLAKYPNDDDLSEEKEEPVQLPPEPIKAVCKKSCVEGQFGFENASEPSSVPIGEDGPAPCLFGNKQPIIMIIQEIIL</sequence>
<dbReference type="EMBL" id="JABWDY010032548">
    <property type="protein sequence ID" value="KAF5184114.1"/>
    <property type="molecule type" value="Genomic_DNA"/>
</dbReference>
<keyword evidence="3" id="KW-1185">Reference proteome</keyword>
<evidence type="ECO:0000313" key="3">
    <source>
        <dbReference type="Proteomes" id="UP000554482"/>
    </source>
</evidence>
<feature type="compositionally biased region" description="Acidic residues" evidence="1">
    <location>
        <begin position="1"/>
        <end position="12"/>
    </location>
</feature>
<gene>
    <name evidence="2" type="ORF">FRX31_026299</name>
</gene>
<comment type="caution">
    <text evidence="2">The sequence shown here is derived from an EMBL/GenBank/DDBJ whole genome shotgun (WGS) entry which is preliminary data.</text>
</comment>
<evidence type="ECO:0000313" key="2">
    <source>
        <dbReference type="EMBL" id="KAF5184114.1"/>
    </source>
</evidence>
<dbReference type="AlphaFoldDB" id="A0A7J6VG75"/>
<feature type="region of interest" description="Disordered" evidence="1">
    <location>
        <begin position="1"/>
        <end position="38"/>
    </location>
</feature>
<organism evidence="2 3">
    <name type="scientific">Thalictrum thalictroides</name>
    <name type="common">Rue-anemone</name>
    <name type="synonym">Anemone thalictroides</name>
    <dbReference type="NCBI Taxonomy" id="46969"/>
    <lineage>
        <taxon>Eukaryota</taxon>
        <taxon>Viridiplantae</taxon>
        <taxon>Streptophyta</taxon>
        <taxon>Embryophyta</taxon>
        <taxon>Tracheophyta</taxon>
        <taxon>Spermatophyta</taxon>
        <taxon>Magnoliopsida</taxon>
        <taxon>Ranunculales</taxon>
        <taxon>Ranunculaceae</taxon>
        <taxon>Thalictroideae</taxon>
        <taxon>Thalictrum</taxon>
    </lineage>
</organism>
<evidence type="ECO:0000256" key="1">
    <source>
        <dbReference type="SAM" id="MobiDB-lite"/>
    </source>
</evidence>
<name>A0A7J6VG75_THATH</name>
<dbReference type="Proteomes" id="UP000554482">
    <property type="component" value="Unassembled WGS sequence"/>
</dbReference>